<dbReference type="InterPro" id="IPR047863">
    <property type="entry name" value="Ribosomal_uS8_CS"/>
</dbReference>
<evidence type="ECO:0000313" key="6">
    <source>
        <dbReference type="EMBL" id="MBE5728044.1"/>
    </source>
</evidence>
<dbReference type="GO" id="GO:0005840">
    <property type="term" value="C:ribosome"/>
    <property type="evidence" value="ECO:0007669"/>
    <property type="project" value="UniProtKB-KW"/>
</dbReference>
<organism evidence="6 9">
    <name type="scientific">Candidatus Acidifodinimicrobium mancum</name>
    <dbReference type="NCBI Taxonomy" id="2898728"/>
    <lineage>
        <taxon>Archaea</taxon>
        <taxon>Candidatus Parvarchaeota</taxon>
        <taxon>Candidatus Acidifodinimicrobiaceae</taxon>
        <taxon>Candidatus Acidifodinimicrobium</taxon>
    </lineage>
</organism>
<keyword evidence="4 5" id="KW-0687">Ribonucleoprotein</keyword>
<comment type="caution">
    <text evidence="6">The sequence shown here is derived from an EMBL/GenBank/DDBJ whole genome shotgun (WGS) entry which is preliminary data.</text>
</comment>
<protein>
    <submittedName>
        <fullName evidence="6">30S ribosomal protein S8</fullName>
    </submittedName>
</protein>
<keyword evidence="2" id="KW-0694">RNA-binding</keyword>
<dbReference type="GO" id="GO:0003735">
    <property type="term" value="F:structural constituent of ribosome"/>
    <property type="evidence" value="ECO:0007669"/>
    <property type="project" value="InterPro"/>
</dbReference>
<evidence type="ECO:0000256" key="1">
    <source>
        <dbReference type="ARBA" id="ARBA00006471"/>
    </source>
</evidence>
<dbReference type="GO" id="GO:0019843">
    <property type="term" value="F:rRNA binding"/>
    <property type="evidence" value="ECO:0007669"/>
    <property type="project" value="UniProtKB-KW"/>
</dbReference>
<dbReference type="PROSITE" id="PS00053">
    <property type="entry name" value="RIBOSOMAL_S8"/>
    <property type="match status" value="1"/>
</dbReference>
<accession>A0A8T3UZ06</accession>
<dbReference type="GO" id="GO:0006412">
    <property type="term" value="P:translation"/>
    <property type="evidence" value="ECO:0007669"/>
    <property type="project" value="InterPro"/>
</dbReference>
<dbReference type="Proteomes" id="UP000718571">
    <property type="component" value="Unassembled WGS sequence"/>
</dbReference>
<evidence type="ECO:0000313" key="9">
    <source>
        <dbReference type="Proteomes" id="UP000763484"/>
    </source>
</evidence>
<evidence type="ECO:0000313" key="8">
    <source>
        <dbReference type="Proteomes" id="UP000718571"/>
    </source>
</evidence>
<proteinExistence type="inferred from homology"/>
<keyword evidence="2" id="KW-0699">rRNA-binding</keyword>
<dbReference type="Proteomes" id="UP000763484">
    <property type="component" value="Unassembled WGS sequence"/>
</dbReference>
<dbReference type="NCBIfam" id="NF003115">
    <property type="entry name" value="PRK04034.1"/>
    <property type="match status" value="1"/>
</dbReference>
<keyword evidence="3 5" id="KW-0689">Ribosomal protein</keyword>
<dbReference type="InterPro" id="IPR035987">
    <property type="entry name" value="Ribosomal_uS8_sf"/>
</dbReference>
<dbReference type="InterPro" id="IPR000630">
    <property type="entry name" value="Ribosomal_uS8"/>
</dbReference>
<dbReference type="EMBL" id="JADFAQ010000019">
    <property type="protein sequence ID" value="MBE5728044.1"/>
    <property type="molecule type" value="Genomic_DNA"/>
</dbReference>
<evidence type="ECO:0000256" key="3">
    <source>
        <dbReference type="ARBA" id="ARBA00022980"/>
    </source>
</evidence>
<dbReference type="SUPFAM" id="SSF56047">
    <property type="entry name" value="Ribosomal protein S8"/>
    <property type="match status" value="1"/>
</dbReference>
<reference evidence="8 9" key="1">
    <citation type="submission" date="2020-09" db="EMBL/GenBank/DDBJ databases">
        <title>Genomic characterization of a novel Parvarchaeota family in acid mine drainage sediments.</title>
        <authorList>
            <person name="Luo Z.-H."/>
        </authorList>
    </citation>
    <scope>NUCLEOTIDE SEQUENCE [LARGE SCALE GENOMIC DNA]</scope>
    <source>
        <strain evidence="7">MAS1_bins.189</strain>
        <strain evidence="6">TL1-5_bins.178</strain>
    </source>
</reference>
<dbReference type="Gene3D" id="3.30.1370.30">
    <property type="match status" value="1"/>
</dbReference>
<evidence type="ECO:0000256" key="2">
    <source>
        <dbReference type="ARBA" id="ARBA00022730"/>
    </source>
</evidence>
<dbReference type="Pfam" id="PF00410">
    <property type="entry name" value="Ribosomal_S8"/>
    <property type="match status" value="1"/>
</dbReference>
<evidence type="ECO:0000313" key="7">
    <source>
        <dbReference type="EMBL" id="MBE5728289.1"/>
    </source>
</evidence>
<dbReference type="EMBL" id="JADFAR010000005">
    <property type="protein sequence ID" value="MBE5728289.1"/>
    <property type="molecule type" value="Genomic_DNA"/>
</dbReference>
<evidence type="ECO:0000256" key="5">
    <source>
        <dbReference type="RuleBase" id="RU003660"/>
    </source>
</evidence>
<gene>
    <name evidence="6" type="ORF">IHE50_01350</name>
    <name evidence="7" type="ORF">IHE51_00295</name>
</gene>
<dbReference type="PANTHER" id="PTHR11758">
    <property type="entry name" value="40S RIBOSOMAL PROTEIN S15A"/>
    <property type="match status" value="1"/>
</dbReference>
<dbReference type="GO" id="GO:1990904">
    <property type="term" value="C:ribonucleoprotein complex"/>
    <property type="evidence" value="ECO:0007669"/>
    <property type="project" value="UniProtKB-KW"/>
</dbReference>
<comment type="similarity">
    <text evidence="1 5">Belongs to the universal ribosomal protein uS8 family.</text>
</comment>
<name>A0A8T3UZ06_9ARCH</name>
<sequence length="128" mass="14323">MTDQVSNALNVIFTSKISAKKECIITPMSNFILKILDIMNKGGYIDKYEVINDARGGFIKVTMNENLNKCKSIRPRLPVKINEIQKYEERFLPAIGFGMLIISTSKGLMTNAEARQNGIGGNLIAYVY</sequence>
<dbReference type="Gene3D" id="3.30.1490.10">
    <property type="match status" value="1"/>
</dbReference>
<dbReference type="AlphaFoldDB" id="A0A8T3UZ06"/>
<evidence type="ECO:0000256" key="4">
    <source>
        <dbReference type="ARBA" id="ARBA00023274"/>
    </source>
</evidence>